<accession>A0A2P2J512</accession>
<proteinExistence type="predicted"/>
<organism evidence="1">
    <name type="scientific">Rhizophora mucronata</name>
    <name type="common">Asiatic mangrove</name>
    <dbReference type="NCBI Taxonomy" id="61149"/>
    <lineage>
        <taxon>Eukaryota</taxon>
        <taxon>Viridiplantae</taxon>
        <taxon>Streptophyta</taxon>
        <taxon>Embryophyta</taxon>
        <taxon>Tracheophyta</taxon>
        <taxon>Spermatophyta</taxon>
        <taxon>Magnoliopsida</taxon>
        <taxon>eudicotyledons</taxon>
        <taxon>Gunneridae</taxon>
        <taxon>Pentapetalae</taxon>
        <taxon>rosids</taxon>
        <taxon>fabids</taxon>
        <taxon>Malpighiales</taxon>
        <taxon>Rhizophoraceae</taxon>
        <taxon>Rhizophora</taxon>
    </lineage>
</organism>
<dbReference type="AlphaFoldDB" id="A0A2P2J512"/>
<reference evidence="1" key="1">
    <citation type="submission" date="2018-02" db="EMBL/GenBank/DDBJ databases">
        <title>Rhizophora mucronata_Transcriptome.</title>
        <authorList>
            <person name="Meera S.P."/>
            <person name="Sreeshan A."/>
            <person name="Augustine A."/>
        </authorList>
    </citation>
    <scope>NUCLEOTIDE SEQUENCE</scope>
    <source>
        <tissue evidence="1">Leaf</tissue>
    </source>
</reference>
<name>A0A2P2J512_RHIMU</name>
<sequence length="21" mass="2448">MPINNCTILLYFISFFTPLSL</sequence>
<dbReference type="EMBL" id="GGEC01008004">
    <property type="protein sequence ID" value="MBW88487.1"/>
    <property type="molecule type" value="Transcribed_RNA"/>
</dbReference>
<evidence type="ECO:0000313" key="1">
    <source>
        <dbReference type="EMBL" id="MBW88487.1"/>
    </source>
</evidence>
<protein>
    <submittedName>
        <fullName evidence="1">Uncharacterized protein</fullName>
    </submittedName>
</protein>